<dbReference type="Proteomes" id="UP001060170">
    <property type="component" value="Chromosome 4"/>
</dbReference>
<reference evidence="2" key="1">
    <citation type="journal article" date="2018" name="BMC Genomics">
        <title>Genomic insights into host adaptation between the wheat stripe rust pathogen (Puccinia striiformis f. sp. tritici) and the barley stripe rust pathogen (Puccinia striiformis f. sp. hordei).</title>
        <authorList>
            <person name="Xia C."/>
            <person name="Wang M."/>
            <person name="Yin C."/>
            <person name="Cornejo O.E."/>
            <person name="Hulbert S.H."/>
            <person name="Chen X."/>
        </authorList>
    </citation>
    <scope>NUCLEOTIDE SEQUENCE [LARGE SCALE GENOMIC DNA]</scope>
    <source>
        <strain evidence="2">93-210</strain>
    </source>
</reference>
<sequence>MRKTQGEKNEVQGTTIGAKGIEDESTIANPENGNYEQLGKNGEHEDQEICFDIPPANSQPKKLATKAHKTGP</sequence>
<protein>
    <submittedName>
        <fullName evidence="1">Uncharacterized protein</fullName>
    </submittedName>
</protein>
<reference evidence="1 2" key="3">
    <citation type="journal article" date="2022" name="Microbiol. Spectr.">
        <title>Folding features and dynamics of 3D genome architecture in plant fungal pathogens.</title>
        <authorList>
            <person name="Xia C."/>
        </authorList>
    </citation>
    <scope>NUCLEOTIDE SEQUENCE [LARGE SCALE GENOMIC DNA]</scope>
    <source>
        <strain evidence="1 2">93-210</strain>
    </source>
</reference>
<accession>A0ACC0ESH6</accession>
<proteinExistence type="predicted"/>
<evidence type="ECO:0000313" key="2">
    <source>
        <dbReference type="Proteomes" id="UP001060170"/>
    </source>
</evidence>
<comment type="caution">
    <text evidence="1">The sequence shown here is derived from an EMBL/GenBank/DDBJ whole genome shotgun (WGS) entry which is preliminary data.</text>
</comment>
<gene>
    <name evidence="1" type="ORF">MJO28_004452</name>
</gene>
<evidence type="ECO:0000313" key="1">
    <source>
        <dbReference type="EMBL" id="KAI7957357.1"/>
    </source>
</evidence>
<keyword evidence="2" id="KW-1185">Reference proteome</keyword>
<dbReference type="EMBL" id="CM045868">
    <property type="protein sequence ID" value="KAI7957357.1"/>
    <property type="molecule type" value="Genomic_DNA"/>
</dbReference>
<organism evidence="1 2">
    <name type="scientific">Puccinia striiformis f. sp. tritici</name>
    <dbReference type="NCBI Taxonomy" id="168172"/>
    <lineage>
        <taxon>Eukaryota</taxon>
        <taxon>Fungi</taxon>
        <taxon>Dikarya</taxon>
        <taxon>Basidiomycota</taxon>
        <taxon>Pucciniomycotina</taxon>
        <taxon>Pucciniomycetes</taxon>
        <taxon>Pucciniales</taxon>
        <taxon>Pucciniaceae</taxon>
        <taxon>Puccinia</taxon>
    </lineage>
</organism>
<reference evidence="2" key="2">
    <citation type="journal article" date="2018" name="Mol. Plant Microbe Interact.">
        <title>Genome sequence resources for the wheat stripe rust pathogen (Puccinia striiformis f. sp. tritici) and the barley stripe rust pathogen (Puccinia striiformis f. sp. hordei).</title>
        <authorList>
            <person name="Xia C."/>
            <person name="Wang M."/>
            <person name="Yin C."/>
            <person name="Cornejo O.E."/>
            <person name="Hulbert S.H."/>
            <person name="Chen X."/>
        </authorList>
    </citation>
    <scope>NUCLEOTIDE SEQUENCE [LARGE SCALE GENOMIC DNA]</scope>
    <source>
        <strain evidence="2">93-210</strain>
    </source>
</reference>
<name>A0ACC0ESH6_9BASI</name>